<dbReference type="InterPro" id="IPR038318">
    <property type="entry name" value="KdpD_sf"/>
</dbReference>
<dbReference type="AlphaFoldDB" id="A0A127A4D9"/>
<dbReference type="PRINTS" id="PR00344">
    <property type="entry name" value="BCTRLSENSOR"/>
</dbReference>
<organism evidence="17 18">
    <name type="scientific">Sinomonas atrocyanea</name>
    <dbReference type="NCBI Taxonomy" id="37927"/>
    <lineage>
        <taxon>Bacteria</taxon>
        <taxon>Bacillati</taxon>
        <taxon>Actinomycetota</taxon>
        <taxon>Actinomycetes</taxon>
        <taxon>Micrococcales</taxon>
        <taxon>Micrococcaceae</taxon>
        <taxon>Sinomonas</taxon>
    </lineage>
</organism>
<keyword evidence="8" id="KW-0547">Nucleotide-binding</keyword>
<dbReference type="Proteomes" id="UP000070134">
    <property type="component" value="Chromosome"/>
</dbReference>
<dbReference type="Pfam" id="PF02518">
    <property type="entry name" value="HATPase_c"/>
    <property type="match status" value="1"/>
</dbReference>
<gene>
    <name evidence="17" type="ORF">SA2016_2840</name>
</gene>
<feature type="region of interest" description="Disordered" evidence="14">
    <location>
        <begin position="536"/>
        <end position="557"/>
    </location>
</feature>
<dbReference type="InterPro" id="IPR027417">
    <property type="entry name" value="P-loop_NTPase"/>
</dbReference>
<evidence type="ECO:0000256" key="12">
    <source>
        <dbReference type="ARBA" id="ARBA00023012"/>
    </source>
</evidence>
<dbReference type="EMBL" id="CP014518">
    <property type="protein sequence ID" value="AMM33505.1"/>
    <property type="molecule type" value="Genomic_DNA"/>
</dbReference>
<dbReference type="Pfam" id="PF00582">
    <property type="entry name" value="Usp"/>
    <property type="match status" value="1"/>
</dbReference>
<dbReference type="InterPro" id="IPR003661">
    <property type="entry name" value="HisK_dim/P_dom"/>
</dbReference>
<feature type="transmembrane region" description="Helical" evidence="15">
    <location>
        <begin position="408"/>
        <end position="436"/>
    </location>
</feature>
<dbReference type="GO" id="GO:0034220">
    <property type="term" value="P:monoatomic ion transmembrane transport"/>
    <property type="evidence" value="ECO:0007669"/>
    <property type="project" value="UniProtKB-KW"/>
</dbReference>
<evidence type="ECO:0000256" key="5">
    <source>
        <dbReference type="ARBA" id="ARBA00022553"/>
    </source>
</evidence>
<name>A0A127A4D9_9MICC</name>
<evidence type="ECO:0000256" key="1">
    <source>
        <dbReference type="ARBA" id="ARBA00000085"/>
    </source>
</evidence>
<dbReference type="KEGG" id="satk:SA2016_2840"/>
<dbReference type="FunFam" id="3.40.50.300:FF:000483">
    <property type="entry name" value="Sensor histidine kinase KdpD"/>
    <property type="match status" value="1"/>
</dbReference>
<dbReference type="OrthoDB" id="9806130at2"/>
<feature type="transmembrane region" description="Helical" evidence="15">
    <location>
        <begin position="456"/>
        <end position="475"/>
    </location>
</feature>
<dbReference type="EC" id="2.7.13.3" evidence="4"/>
<evidence type="ECO:0000256" key="10">
    <source>
        <dbReference type="ARBA" id="ARBA00022840"/>
    </source>
</evidence>
<dbReference type="SUPFAM" id="SSF55874">
    <property type="entry name" value="ATPase domain of HSP90 chaperone/DNA topoisomerase II/histidine kinase"/>
    <property type="match status" value="1"/>
</dbReference>
<dbReference type="Pfam" id="PF00512">
    <property type="entry name" value="HisKA"/>
    <property type="match status" value="1"/>
</dbReference>
<dbReference type="Pfam" id="PF13493">
    <property type="entry name" value="DUF4118"/>
    <property type="match status" value="1"/>
</dbReference>
<evidence type="ECO:0000256" key="6">
    <source>
        <dbReference type="ARBA" id="ARBA00022679"/>
    </source>
</evidence>
<dbReference type="InterPro" id="IPR052023">
    <property type="entry name" value="Histidine_kinase_KdpD"/>
</dbReference>
<accession>A0A127A4D9</accession>
<dbReference type="PATRIC" id="fig|37927.3.peg.2916"/>
<keyword evidence="18" id="KW-1185">Reference proteome</keyword>
<dbReference type="PANTHER" id="PTHR45569:SF1">
    <property type="entry name" value="SENSOR PROTEIN KDPD"/>
    <property type="match status" value="1"/>
</dbReference>
<keyword evidence="5" id="KW-0597">Phosphoprotein</keyword>
<dbReference type="CDD" id="cd00075">
    <property type="entry name" value="HATPase"/>
    <property type="match status" value="1"/>
</dbReference>
<dbReference type="Gene3D" id="1.20.120.620">
    <property type="entry name" value="Backbone structure of the membrane domain of e. Coli histidine kinase receptor kdpd"/>
    <property type="match status" value="1"/>
</dbReference>
<keyword evidence="7 15" id="KW-0812">Transmembrane</keyword>
<keyword evidence="12" id="KW-0902">Two-component regulatory system</keyword>
<evidence type="ECO:0000256" key="2">
    <source>
        <dbReference type="ARBA" id="ARBA00004141"/>
    </source>
</evidence>
<evidence type="ECO:0000256" key="15">
    <source>
        <dbReference type="SAM" id="Phobius"/>
    </source>
</evidence>
<evidence type="ECO:0000256" key="9">
    <source>
        <dbReference type="ARBA" id="ARBA00022777"/>
    </source>
</evidence>
<dbReference type="GO" id="GO:0005524">
    <property type="term" value="F:ATP binding"/>
    <property type="evidence" value="ECO:0007669"/>
    <property type="project" value="UniProtKB-KW"/>
</dbReference>
<keyword evidence="11 15" id="KW-1133">Transmembrane helix</keyword>
<keyword evidence="17" id="KW-0406">Ion transport</keyword>
<dbReference type="InterPro" id="IPR003594">
    <property type="entry name" value="HATPase_dom"/>
</dbReference>
<evidence type="ECO:0000256" key="4">
    <source>
        <dbReference type="ARBA" id="ARBA00012438"/>
    </source>
</evidence>
<proteinExistence type="predicted"/>
<keyword evidence="13 15" id="KW-0472">Membrane</keyword>
<dbReference type="Gene3D" id="3.30.565.10">
    <property type="entry name" value="Histidine kinase-like ATPase, C-terminal domain"/>
    <property type="match status" value="1"/>
</dbReference>
<dbReference type="GO" id="GO:0000155">
    <property type="term" value="F:phosphorelay sensor kinase activity"/>
    <property type="evidence" value="ECO:0007669"/>
    <property type="project" value="InterPro"/>
</dbReference>
<dbReference type="InterPro" id="IPR025201">
    <property type="entry name" value="KdpD_TM"/>
</dbReference>
<dbReference type="PROSITE" id="PS50109">
    <property type="entry name" value="HIS_KIN"/>
    <property type="match status" value="1"/>
</dbReference>
<dbReference type="SMART" id="SM00387">
    <property type="entry name" value="HATPase_c"/>
    <property type="match status" value="1"/>
</dbReference>
<dbReference type="InterPro" id="IPR014729">
    <property type="entry name" value="Rossmann-like_a/b/a_fold"/>
</dbReference>
<evidence type="ECO:0000256" key="13">
    <source>
        <dbReference type="ARBA" id="ARBA00023136"/>
    </source>
</evidence>
<dbReference type="InterPro" id="IPR004358">
    <property type="entry name" value="Sig_transdc_His_kin-like_C"/>
</dbReference>
<dbReference type="CDD" id="cd00082">
    <property type="entry name" value="HisKA"/>
    <property type="match status" value="1"/>
</dbReference>
<evidence type="ECO:0000256" key="7">
    <source>
        <dbReference type="ARBA" id="ARBA00022692"/>
    </source>
</evidence>
<reference evidence="17 18" key="1">
    <citation type="submission" date="2016-02" db="EMBL/GenBank/DDBJ databases">
        <title>Complete genome of Sinomonas atrocyanea KCTC 3377.</title>
        <authorList>
            <person name="Kim K.M."/>
        </authorList>
    </citation>
    <scope>NUCLEOTIDE SEQUENCE [LARGE SCALE GENOMIC DNA]</scope>
    <source>
        <strain evidence="17 18">KCTC 3377</strain>
    </source>
</reference>
<evidence type="ECO:0000256" key="14">
    <source>
        <dbReference type="SAM" id="MobiDB-lite"/>
    </source>
</evidence>
<evidence type="ECO:0000313" key="17">
    <source>
        <dbReference type="EMBL" id="AMM33505.1"/>
    </source>
</evidence>
<keyword evidence="9 17" id="KW-0418">Kinase</keyword>
<dbReference type="InterPro" id="IPR005467">
    <property type="entry name" value="His_kinase_dom"/>
</dbReference>
<evidence type="ECO:0000313" key="18">
    <source>
        <dbReference type="Proteomes" id="UP000070134"/>
    </source>
</evidence>
<comment type="catalytic activity">
    <reaction evidence="1">
        <text>ATP + protein L-histidine = ADP + protein N-phospho-L-histidine.</text>
        <dbReference type="EC" id="2.7.13.3"/>
    </reaction>
</comment>
<comment type="subcellular location">
    <subcellularLocation>
        <location evidence="3">Cell membrane</location>
    </subcellularLocation>
    <subcellularLocation>
        <location evidence="2">Membrane</location>
        <topology evidence="2">Multi-pass membrane protein</topology>
    </subcellularLocation>
</comment>
<dbReference type="SMART" id="SM00388">
    <property type="entry name" value="HisKA"/>
    <property type="match status" value="1"/>
</dbReference>
<dbReference type="Gene3D" id="3.40.50.300">
    <property type="entry name" value="P-loop containing nucleotide triphosphate hydrolases"/>
    <property type="match status" value="1"/>
</dbReference>
<dbReference type="STRING" id="37927.SA2016_2840"/>
<dbReference type="Gene3D" id="3.40.50.620">
    <property type="entry name" value="HUPs"/>
    <property type="match status" value="1"/>
</dbReference>
<dbReference type="SUPFAM" id="SSF52402">
    <property type="entry name" value="Adenine nucleotide alpha hydrolases-like"/>
    <property type="match status" value="1"/>
</dbReference>
<dbReference type="GO" id="GO:0005737">
    <property type="term" value="C:cytoplasm"/>
    <property type="evidence" value="ECO:0007669"/>
    <property type="project" value="UniProtKB-ARBA"/>
</dbReference>
<dbReference type="GO" id="GO:0005886">
    <property type="term" value="C:plasma membrane"/>
    <property type="evidence" value="ECO:0007669"/>
    <property type="project" value="UniProtKB-SubCell"/>
</dbReference>
<keyword evidence="17" id="KW-0813">Transport</keyword>
<dbReference type="Gene3D" id="1.10.287.130">
    <property type="match status" value="1"/>
</dbReference>
<dbReference type="PANTHER" id="PTHR45569">
    <property type="entry name" value="SENSOR PROTEIN KDPD"/>
    <property type="match status" value="1"/>
</dbReference>
<keyword evidence="17" id="KW-0407">Ion channel</keyword>
<sequence>MDRGSLRIFLGAAPGVGKTYAMLEEAHRLAAAGTDVVVGVVMDHGREQTAALTAGLEQVPLRSVEYRGTSLPEMDVDAVLERAPHTVLVDEYAHTNAPGSRHAKRWEDVDELLAAGIDVLTTVNVQHLASLNDVVESITGTRQQEVIPDAIVRAADQIELVDIPPELLRQRLGSGLVYAPDKIDAALANYFRLGNLAALREIALIWLADRVEEGLAAYRERHHIEDTWPARERVVVALTGGPEGEALIRRAARILSRVSGGDLLAVHVRTPDGLAEGSEQDLAAQRSLVEGLGGSFQQLAGDDIAASLLDFARSVNATQIVVGVSRHTRLQQLLGRGGVGAAVVRDSGEIDVHMVTHSLAGRAPRRRLTPLLGRPRTVAGYVLAFAVPIAMTAALAPFPEINLTTQALAHLCAVVLVAFIGGLWPAVVAAVFDSLLLNYFVTPPVGNLTIADPQNFFALAVFLAVAVAFSLVVGVSSRRSRDAAVARAEAGTLTELARGSLARDQGPADFLEQLRHEFQLASVSLLAADDGGWTVRADAGPGAPPDPDGADGADRIGPGLTLAWRGRPLSGGERRLLAAFEAHLAALLERQELATSLRETVRLGEANRIRTSILRAVSHDLRTPLAGIRLAVTALERQSAAMSAEERAEMLAAIGSYAGRLDSLVANLLDMSRIDSEALSVLHEPVAWREVVAEVLAEFPAGAVRVDLAPNLPAIDADRGLLERALANVVENALKYAPGSDIVVVATAGGLLAPGIGDRPVSELRVVDHGTGVPPERVMAMFQPFQRLGDEGKGPGIGLGLAVAKGFVEAMGGVLAAEPTPGGGLTMVIRMPLYAGPHDEEGD</sequence>
<dbReference type="Pfam" id="PF02702">
    <property type="entry name" value="KdpD"/>
    <property type="match status" value="1"/>
</dbReference>
<dbReference type="SUPFAM" id="SSF47384">
    <property type="entry name" value="Homodimeric domain of signal transducing histidine kinase"/>
    <property type="match status" value="1"/>
</dbReference>
<keyword evidence="10" id="KW-0067">ATP-binding</keyword>
<protein>
    <recommendedName>
        <fullName evidence="4">histidine kinase</fullName>
        <ecNumber evidence="4">2.7.13.3</ecNumber>
    </recommendedName>
</protein>
<evidence type="ECO:0000256" key="8">
    <source>
        <dbReference type="ARBA" id="ARBA00022741"/>
    </source>
</evidence>
<dbReference type="RefSeq" id="WP_066499193.1">
    <property type="nucleotide sequence ID" value="NZ_BJMO01000005.1"/>
</dbReference>
<feature type="domain" description="Histidine kinase" evidence="16">
    <location>
        <begin position="616"/>
        <end position="835"/>
    </location>
</feature>
<keyword evidence="6" id="KW-0808">Transferase</keyword>
<dbReference type="InterPro" id="IPR036097">
    <property type="entry name" value="HisK_dim/P_sf"/>
</dbReference>
<dbReference type="InterPro" id="IPR036890">
    <property type="entry name" value="HATPase_C_sf"/>
</dbReference>
<evidence type="ECO:0000256" key="3">
    <source>
        <dbReference type="ARBA" id="ARBA00004236"/>
    </source>
</evidence>
<dbReference type="InterPro" id="IPR006016">
    <property type="entry name" value="UspA"/>
</dbReference>
<feature type="transmembrane region" description="Helical" evidence="15">
    <location>
        <begin position="378"/>
        <end position="396"/>
    </location>
</feature>
<evidence type="ECO:0000256" key="11">
    <source>
        <dbReference type="ARBA" id="ARBA00022989"/>
    </source>
</evidence>
<dbReference type="InterPro" id="IPR003852">
    <property type="entry name" value="Sig_transdc_His_kinase_KdpD_N"/>
</dbReference>
<evidence type="ECO:0000259" key="16">
    <source>
        <dbReference type="PROSITE" id="PS50109"/>
    </source>
</evidence>